<proteinExistence type="predicted"/>
<organism evidence="3">
    <name type="scientific">marine sediment metagenome</name>
    <dbReference type="NCBI Taxonomy" id="412755"/>
    <lineage>
        <taxon>unclassified sequences</taxon>
        <taxon>metagenomes</taxon>
        <taxon>ecological metagenomes</taxon>
    </lineage>
</organism>
<keyword evidence="2" id="KW-0812">Transmembrane</keyword>
<evidence type="ECO:0000256" key="2">
    <source>
        <dbReference type="SAM" id="Phobius"/>
    </source>
</evidence>
<feature type="region of interest" description="Disordered" evidence="1">
    <location>
        <begin position="81"/>
        <end position="117"/>
    </location>
</feature>
<dbReference type="EMBL" id="LAZR01004127">
    <property type="protein sequence ID" value="KKN11504.1"/>
    <property type="molecule type" value="Genomic_DNA"/>
</dbReference>
<feature type="non-terminal residue" evidence="3">
    <location>
        <position position="1"/>
    </location>
</feature>
<reference evidence="3" key="1">
    <citation type="journal article" date="2015" name="Nature">
        <title>Complex archaea that bridge the gap between prokaryotes and eukaryotes.</title>
        <authorList>
            <person name="Spang A."/>
            <person name="Saw J.H."/>
            <person name="Jorgensen S.L."/>
            <person name="Zaremba-Niedzwiedzka K."/>
            <person name="Martijn J."/>
            <person name="Lind A.E."/>
            <person name="van Eijk R."/>
            <person name="Schleper C."/>
            <person name="Guy L."/>
            <person name="Ettema T.J."/>
        </authorList>
    </citation>
    <scope>NUCLEOTIDE SEQUENCE</scope>
</reference>
<sequence>AYTQSVIDWDLFYLVFFASFGMTIFSVLAMYGLRTKKQEIQDGDSFLDERGADDRYFDEGRNPEGQADPSMEMVEAGDSMQFSAGGGRFKKSRGVRNRAAERRTRRAKKRGEFEEFD</sequence>
<dbReference type="AlphaFoldDB" id="A0A0F9N0N1"/>
<name>A0A0F9N0N1_9ZZZZ</name>
<feature type="compositionally biased region" description="Basic and acidic residues" evidence="1">
    <location>
        <begin position="47"/>
        <end position="62"/>
    </location>
</feature>
<keyword evidence="2" id="KW-0472">Membrane</keyword>
<keyword evidence="2" id="KW-1133">Transmembrane helix</keyword>
<comment type="caution">
    <text evidence="3">The sequence shown here is derived from an EMBL/GenBank/DDBJ whole genome shotgun (WGS) entry which is preliminary data.</text>
</comment>
<feature type="transmembrane region" description="Helical" evidence="2">
    <location>
        <begin position="12"/>
        <end position="33"/>
    </location>
</feature>
<evidence type="ECO:0000313" key="3">
    <source>
        <dbReference type="EMBL" id="KKN11504.1"/>
    </source>
</evidence>
<evidence type="ECO:0000256" key="1">
    <source>
        <dbReference type="SAM" id="MobiDB-lite"/>
    </source>
</evidence>
<feature type="region of interest" description="Disordered" evidence="1">
    <location>
        <begin position="42"/>
        <end position="69"/>
    </location>
</feature>
<protein>
    <submittedName>
        <fullName evidence="3">Uncharacterized protein</fullName>
    </submittedName>
</protein>
<accession>A0A0F9N0N1</accession>
<gene>
    <name evidence="3" type="ORF">LCGC14_1025720</name>
</gene>